<proteinExistence type="predicted"/>
<reference evidence="1" key="1">
    <citation type="submission" date="2015-12" db="EMBL/GenBank/DDBJ databases">
        <title>De novo transcriptome assembly of four potential Pierce s Disease insect vectors from Arizona vineyards.</title>
        <authorList>
            <person name="Tassone E.E."/>
        </authorList>
    </citation>
    <scope>NUCLEOTIDE SEQUENCE</scope>
</reference>
<sequence length="159" mass="17448">MKAKVKVEGDFKSKSLLKAAKVVGNMGPVENLIGRALLKARRYLKRKQKVRVPRVLPLQPKAWQGGFLIPLFAGLSALGSLAGGAPAVTKAITETKEAHSRLEEMKRHNRALGRARTLLKTVSKRLRAILETLPNRVLTNVDITQALACLPNFSLCEMS</sequence>
<organism evidence="1">
    <name type="scientific">Clastoptera arizonana</name>
    <name type="common">Arizona spittle bug</name>
    <dbReference type="NCBI Taxonomy" id="38151"/>
    <lineage>
        <taxon>Eukaryota</taxon>
        <taxon>Metazoa</taxon>
        <taxon>Ecdysozoa</taxon>
        <taxon>Arthropoda</taxon>
        <taxon>Hexapoda</taxon>
        <taxon>Insecta</taxon>
        <taxon>Pterygota</taxon>
        <taxon>Neoptera</taxon>
        <taxon>Paraneoptera</taxon>
        <taxon>Hemiptera</taxon>
        <taxon>Auchenorrhyncha</taxon>
        <taxon>Cercopoidea</taxon>
        <taxon>Clastopteridae</taxon>
        <taxon>Clastoptera</taxon>
    </lineage>
</organism>
<dbReference type="EMBL" id="GEDC01002925">
    <property type="protein sequence ID" value="JAS34373.1"/>
    <property type="molecule type" value="Transcribed_RNA"/>
</dbReference>
<accession>A0A1B6E8X6</accession>
<dbReference type="AlphaFoldDB" id="A0A1B6E8X6"/>
<protein>
    <submittedName>
        <fullName evidence="1">Uncharacterized protein</fullName>
    </submittedName>
</protein>
<name>A0A1B6E8X6_9HEMI</name>
<evidence type="ECO:0000313" key="2">
    <source>
        <dbReference type="EMBL" id="JAS35950.1"/>
    </source>
</evidence>
<dbReference type="EMBL" id="GEDC01001348">
    <property type="protein sequence ID" value="JAS35950.1"/>
    <property type="molecule type" value="Transcribed_RNA"/>
</dbReference>
<gene>
    <name evidence="1" type="ORF">g.15735</name>
    <name evidence="2" type="ORF">g.15736</name>
</gene>
<evidence type="ECO:0000313" key="1">
    <source>
        <dbReference type="EMBL" id="JAS34373.1"/>
    </source>
</evidence>